<dbReference type="InterPro" id="IPR003594">
    <property type="entry name" value="HATPase_dom"/>
</dbReference>
<dbReference type="PROSITE" id="PS50113">
    <property type="entry name" value="PAC"/>
    <property type="match status" value="5"/>
</dbReference>
<evidence type="ECO:0000313" key="6">
    <source>
        <dbReference type="EMBL" id="ADD07932.1"/>
    </source>
</evidence>
<dbReference type="STRING" id="439481.Aboo_0120"/>
<dbReference type="RefSeq" id="WP_008085174.1">
    <property type="nucleotide sequence ID" value="NC_013926.1"/>
</dbReference>
<gene>
    <name evidence="6" type="ordered locus">Aboo_0120</name>
</gene>
<dbReference type="SMART" id="SM00387">
    <property type="entry name" value="HATPase_c"/>
    <property type="match status" value="1"/>
</dbReference>
<dbReference type="CDD" id="cd00130">
    <property type="entry name" value="PAS"/>
    <property type="match status" value="6"/>
</dbReference>
<dbReference type="Pfam" id="PF02518">
    <property type="entry name" value="HATPase_c"/>
    <property type="match status" value="1"/>
</dbReference>
<evidence type="ECO:0000256" key="1">
    <source>
        <dbReference type="ARBA" id="ARBA00000085"/>
    </source>
</evidence>
<dbReference type="GO" id="GO:0006355">
    <property type="term" value="P:regulation of DNA-templated transcription"/>
    <property type="evidence" value="ECO:0007669"/>
    <property type="project" value="InterPro"/>
</dbReference>
<dbReference type="SUPFAM" id="SSF55874">
    <property type="entry name" value="ATPase domain of HSP90 chaperone/DNA topoisomerase II/histidine kinase"/>
    <property type="match status" value="1"/>
</dbReference>
<dbReference type="eggNOG" id="arCOG06219">
    <property type="taxonomic scope" value="Archaea"/>
</dbReference>
<protein>
    <recommendedName>
        <fullName evidence="2">histidine kinase</fullName>
        <ecNumber evidence="2">2.7.13.3</ecNumber>
    </recommendedName>
</protein>
<accession>B5IEQ7</accession>
<sequence length="1568" mass="180140">MQVKCDELANAVKIGIVILDKNFKIVDANREILIKGNIKKEKLLNTPFLLWFPEKMRGEIEKILQDVWNEKIEWGRGSYELYPMGSDKPLMVDVRVRKLKDSLVVTIIDKSWLYKTLEKLNIVQSAVDNMAEGLVVTDINGTILFVNPGFTKMTGYSEEEAIGKNPRILKSGKQDRKFYENLWNTILSGRIWKGSLINRRKDGTLYWEEMTIVPVKDNRGKITNFVAVKRDVSERKKLEEEVRKKEEYYRKIFNMSNDGIFIETLDGKIVDLNEAAAKMLGYKRDELLKAGIDAIVTEEYKGKIKSIIEKLKKEGYARLEVFDRHKDGHLVPMELSISTLHIDGEHLALVIARDLSFREEQETKYRILSEMASDAVILIKEDGIVEYWNPASQKIFGYTSDEALNKPFWELIVPKKYLPGTNFQNLVKKGFEKASLPYTRRFEVQAKRKDGKLIDVELGISIFNISGKKYALAVIRDISERVEMERKLKKQTDELKAIYRFSLELGSIIDLPTLSQKVYEEIKKLINFDSFSLGIVDWNKNTVRFDILTSGEKNLGPKEIEIDPENSLSSWVITSKSALLIKNFEKEKDKLPAKWIKVGKMPKSWLGVPLMYKGKVLGIIVLQSFKPYQYDENDRDFIMTLAAQLSIIIANAQLYNELKINEERYRGIVDSSIVGISVADISGILTFVNDKFADMLGYKKEELIGKSILEMTTEDGRKVFKKMLDRRKEGLIDYYENVLVRKDGKIIYALINASPLRDANGNIIGSTAVIVDITERKKEMEELKRKNAVLSALYNISLKMGEAPNLEEIFKITYKELYDIFNFDWFFIALCENNMLNYVILKSRNKSIVNYKLECNSEHSLAARAVKEGKPLLFRDLPKEVKEENYTLIEGTEEVPTRSVIIFPLLYKNERLGVISIQSKRPNVYNENDVKYVSTIAHAISIFIKNIQLYRQIKSTKEKLEKIVNSSLVGIDTTDLDGNVTFVNDALAEMLGYRKEELIGKNILEVTTPKGKEILKHMLERRRKGFKDYYENELIRKDGKIIHALINAAPLRDENGKIVGTLGIVLDITKRKEMEEKIKNERERYKHLFESMANIIVLIQNERVIYINKQFEAATGYQKDEVLNKPFIDFVHPDMRDIVLSNYKRRMRGLEAPDHYIIKLIGKKGKEIWMDIRTSVITWEHGKADLVSMMDITEIKEMEDKLITLDEIARKLKMAKSKDEIYEIAIQNLYRVLNLYNSAILEIKDHTLVIVKSRGYVNPNIKLDVESERGITAWVARNNLPYYSPNTDEDPLYITGVRGAKCEYATPISIDDEVYGVLDVQKDEPYSISEDDMKLIDLLANNMAVALRSLEIQKDLEKAKNLQELMLHIVSHDLKNPLAVIEGYIDLMKEGFDPSYLDAMQMAVEEASSIIEKARLFSKLGAGKIDEERKLIDLKEELENVSSLLSHKYPSGKINISVDKIEIYAFPIIKEVFTNIIDNAFKYGAKNVDISLIDKDENVEIRIADDGPGIPKELRNTIFNTFETLSKKKGSGLGLSIVKMIVEMHDGKVWVEENKPKGSVFVIQLPKD</sequence>
<dbReference type="InterPro" id="IPR000014">
    <property type="entry name" value="PAS"/>
</dbReference>
<keyword evidence="3" id="KW-0597">Phosphoprotein</keyword>
<evidence type="ECO:0000256" key="5">
    <source>
        <dbReference type="ARBA" id="ARBA00022777"/>
    </source>
</evidence>
<dbReference type="SMART" id="SM00065">
    <property type="entry name" value="GAF"/>
    <property type="match status" value="3"/>
</dbReference>
<dbReference type="NCBIfam" id="TIGR00229">
    <property type="entry name" value="sensory_box"/>
    <property type="match status" value="6"/>
</dbReference>
<dbReference type="InterPro" id="IPR035965">
    <property type="entry name" value="PAS-like_dom_sf"/>
</dbReference>
<dbReference type="GeneID" id="8827056"/>
<dbReference type="PRINTS" id="PR00344">
    <property type="entry name" value="BCTRLSENSOR"/>
</dbReference>
<evidence type="ECO:0000256" key="2">
    <source>
        <dbReference type="ARBA" id="ARBA00012438"/>
    </source>
</evidence>
<dbReference type="CDD" id="cd00082">
    <property type="entry name" value="HisKA"/>
    <property type="match status" value="1"/>
</dbReference>
<dbReference type="OrthoDB" id="141807at2157"/>
<dbReference type="InterPro" id="IPR036097">
    <property type="entry name" value="HisK_dim/P_sf"/>
</dbReference>
<dbReference type="InterPro" id="IPR004358">
    <property type="entry name" value="Sig_transdc_His_kin-like_C"/>
</dbReference>
<dbReference type="PANTHER" id="PTHR43304:SF1">
    <property type="entry name" value="PAC DOMAIN-CONTAINING PROTEIN"/>
    <property type="match status" value="1"/>
</dbReference>
<dbReference type="SMART" id="SM00086">
    <property type="entry name" value="PAC"/>
    <property type="match status" value="6"/>
</dbReference>
<dbReference type="SMART" id="SM00091">
    <property type="entry name" value="PAS"/>
    <property type="match status" value="7"/>
</dbReference>
<dbReference type="PANTHER" id="PTHR43304">
    <property type="entry name" value="PHYTOCHROME-LIKE PROTEIN CPH1"/>
    <property type="match status" value="1"/>
</dbReference>
<evidence type="ECO:0000256" key="4">
    <source>
        <dbReference type="ARBA" id="ARBA00022679"/>
    </source>
</evidence>
<dbReference type="InterPro" id="IPR001610">
    <property type="entry name" value="PAC"/>
</dbReference>
<dbReference type="InterPro" id="IPR036890">
    <property type="entry name" value="HATPase_C_sf"/>
</dbReference>
<dbReference type="Pfam" id="PF00512">
    <property type="entry name" value="HisKA"/>
    <property type="match status" value="1"/>
</dbReference>
<dbReference type="GO" id="GO:0000155">
    <property type="term" value="F:phosphorelay sensor kinase activity"/>
    <property type="evidence" value="ECO:0007669"/>
    <property type="project" value="InterPro"/>
</dbReference>
<dbReference type="InterPro" id="IPR052162">
    <property type="entry name" value="Sensor_kinase/Photoreceptor"/>
</dbReference>
<dbReference type="Gene3D" id="3.30.450.20">
    <property type="entry name" value="PAS domain"/>
    <property type="match status" value="7"/>
</dbReference>
<dbReference type="HOGENOM" id="CLU_245574_0_0_2"/>
<dbReference type="InterPro" id="IPR000700">
    <property type="entry name" value="PAS-assoc_C"/>
</dbReference>
<organism evidence="6 7">
    <name type="scientific">Aciduliprofundum boonei (strain DSM 19572 / T469)</name>
    <dbReference type="NCBI Taxonomy" id="439481"/>
    <lineage>
        <taxon>Archaea</taxon>
        <taxon>Methanobacteriati</taxon>
        <taxon>Thermoplasmatota</taxon>
        <taxon>DHVE2 group</taxon>
        <taxon>Candidatus Aciduliprofundum</taxon>
    </lineage>
</organism>
<evidence type="ECO:0000313" key="7">
    <source>
        <dbReference type="Proteomes" id="UP000001400"/>
    </source>
</evidence>
<dbReference type="SMART" id="SM00388">
    <property type="entry name" value="HisKA"/>
    <property type="match status" value="1"/>
</dbReference>
<dbReference type="PROSITE" id="PS50112">
    <property type="entry name" value="PAS"/>
    <property type="match status" value="6"/>
</dbReference>
<keyword evidence="5 6" id="KW-0418">Kinase</keyword>
<name>B5IEQ7_ACIB4</name>
<dbReference type="SUPFAM" id="SSF55781">
    <property type="entry name" value="GAF domain-like"/>
    <property type="match status" value="3"/>
</dbReference>
<dbReference type="SUPFAM" id="SSF47384">
    <property type="entry name" value="Homodimeric domain of signal transducing histidine kinase"/>
    <property type="match status" value="1"/>
</dbReference>
<keyword evidence="7" id="KW-1185">Reference proteome</keyword>
<dbReference type="CDD" id="cd00075">
    <property type="entry name" value="HATPase"/>
    <property type="match status" value="1"/>
</dbReference>
<dbReference type="PROSITE" id="PS50109">
    <property type="entry name" value="HIS_KIN"/>
    <property type="match status" value="1"/>
</dbReference>
<dbReference type="InterPro" id="IPR003018">
    <property type="entry name" value="GAF"/>
</dbReference>
<dbReference type="Gene3D" id="3.30.565.10">
    <property type="entry name" value="Histidine kinase-like ATPase, C-terminal domain"/>
    <property type="match status" value="1"/>
</dbReference>
<dbReference type="InterPro" id="IPR029016">
    <property type="entry name" value="GAF-like_dom_sf"/>
</dbReference>
<dbReference type="Pfam" id="PF13426">
    <property type="entry name" value="PAS_9"/>
    <property type="match status" value="4"/>
</dbReference>
<dbReference type="SUPFAM" id="SSF55785">
    <property type="entry name" value="PYP-like sensor domain (PAS domain)"/>
    <property type="match status" value="6"/>
</dbReference>
<dbReference type="eggNOG" id="arCOG02369">
    <property type="taxonomic scope" value="Archaea"/>
</dbReference>
<keyword evidence="4" id="KW-0808">Transferase</keyword>
<dbReference type="InterPro" id="IPR005467">
    <property type="entry name" value="His_kinase_dom"/>
</dbReference>
<dbReference type="eggNOG" id="arCOG02334">
    <property type="taxonomic scope" value="Archaea"/>
</dbReference>
<reference evidence="6" key="1">
    <citation type="submission" date="2010-02" db="EMBL/GenBank/DDBJ databases">
        <title>Complete sequence of Aciduliprofundum boonei T469.</title>
        <authorList>
            <consortium name="US DOE Joint Genome Institute"/>
            <person name="Lucas S."/>
            <person name="Copeland A."/>
            <person name="Lapidus A."/>
            <person name="Cheng J.-F."/>
            <person name="Bruce D."/>
            <person name="Goodwin L."/>
            <person name="Pitluck S."/>
            <person name="Saunders E."/>
            <person name="Detter J.C."/>
            <person name="Han C."/>
            <person name="Tapia R."/>
            <person name="Land M."/>
            <person name="Hauser L."/>
            <person name="Kyrpides N."/>
            <person name="Mikhailova N."/>
            <person name="Flores G."/>
            <person name="Reysenbach A.-L."/>
            <person name="Woyke T."/>
        </authorList>
    </citation>
    <scope>NUCLEOTIDE SEQUENCE</scope>
    <source>
        <strain evidence="6">T469</strain>
    </source>
</reference>
<evidence type="ECO:0000256" key="3">
    <source>
        <dbReference type="ARBA" id="ARBA00022553"/>
    </source>
</evidence>
<dbReference type="InterPro" id="IPR003661">
    <property type="entry name" value="HisK_dim/P_dom"/>
</dbReference>
<dbReference type="KEGG" id="abi:Aboo_0120"/>
<dbReference type="eggNOG" id="arCOG06712">
    <property type="taxonomic scope" value="Archaea"/>
</dbReference>
<dbReference type="Gene3D" id="3.30.450.40">
    <property type="match status" value="3"/>
</dbReference>
<dbReference type="EC" id="2.7.13.3" evidence="2"/>
<comment type="catalytic activity">
    <reaction evidence="1">
        <text>ATP + protein L-histidine = ADP + protein N-phospho-L-histidine.</text>
        <dbReference type="EC" id="2.7.13.3"/>
    </reaction>
</comment>
<dbReference type="Proteomes" id="UP000001400">
    <property type="component" value="Chromosome"/>
</dbReference>
<dbReference type="Pfam" id="PF00989">
    <property type="entry name" value="PAS"/>
    <property type="match status" value="2"/>
</dbReference>
<dbReference type="Pfam" id="PF13185">
    <property type="entry name" value="GAF_2"/>
    <property type="match status" value="3"/>
</dbReference>
<dbReference type="InterPro" id="IPR013767">
    <property type="entry name" value="PAS_fold"/>
</dbReference>
<proteinExistence type="predicted"/>
<dbReference type="Gene3D" id="1.10.287.130">
    <property type="match status" value="1"/>
</dbReference>
<dbReference type="EMBL" id="CP001941">
    <property type="protein sequence ID" value="ADD07932.1"/>
    <property type="molecule type" value="Genomic_DNA"/>
</dbReference>